<dbReference type="InterPro" id="IPR021804">
    <property type="entry name" value="DUF3375"/>
</dbReference>
<gene>
    <name evidence="1" type="ORF">H9K75_13955</name>
</gene>
<dbReference type="AlphaFoldDB" id="A0A7H0GGJ2"/>
<organism evidence="1 2">
    <name type="scientific">Diaphorobacter aerolatus</name>
    <dbReference type="NCBI Taxonomy" id="1288495"/>
    <lineage>
        <taxon>Bacteria</taxon>
        <taxon>Pseudomonadati</taxon>
        <taxon>Pseudomonadota</taxon>
        <taxon>Betaproteobacteria</taxon>
        <taxon>Burkholderiales</taxon>
        <taxon>Comamonadaceae</taxon>
        <taxon>Diaphorobacter</taxon>
    </lineage>
</organism>
<reference evidence="1 2" key="1">
    <citation type="submission" date="2020-08" db="EMBL/GenBank/DDBJ databases">
        <title>Genome sequence of Diaphorobacter aerolatus KACC 16536T.</title>
        <authorList>
            <person name="Hyun D.-W."/>
            <person name="Bae J.-W."/>
        </authorList>
    </citation>
    <scope>NUCLEOTIDE SEQUENCE [LARGE SCALE GENOMIC DNA]</scope>
    <source>
        <strain evidence="1 2">KACC 16536</strain>
    </source>
</reference>
<sequence length="499" mass="56903">MSTVSQQRTQNYVSARRTHPAWMLLASRRAPLVLSCLESVFEHRPAGVPFEEAVQSLCSVLLAHASQPEFEIDETDIGRQARADLRDWIRKSLVVERQGQLFETDAFKMALRFVAQLDRRMMTSTASRLAVVQREIDHLATQLNPDPQAREEHIQRKLDELQCQMDEVRSGHVPQFSEAQAVEGIREVYVLATSLRADFQRVEDSWREADRNLRQSIISEQLHRGEVVDKLLDGHDHLLSTLEGRVFDNFHQQLGDQDELNAMRLRIIQILNHPATAQALDDVQRSSLRTLVLQLIKESKLVQAVRARSEREVSQFMKSGQAAENHRVGQLVNDILQQASRIDWRQQSVRRSWSPLPPVGVGLGISMPLIERLRVKSLEDGGGPELMLQSQQVGVEALDADFWLAFDGLDRYALLEKTLEQLRLKGEPMTLAELARQLPPHAHDLETLALWLGMAREAGLELQDDSEQIETEDGQQRWCFTVPRVQMDGAALDRVDWEL</sequence>
<accession>A0A7H0GGJ2</accession>
<dbReference type="Pfam" id="PF11855">
    <property type="entry name" value="DUF3375"/>
    <property type="match status" value="1"/>
</dbReference>
<dbReference type="KEGG" id="daer:H9K75_13955"/>
<evidence type="ECO:0000313" key="1">
    <source>
        <dbReference type="EMBL" id="QNP47408.1"/>
    </source>
</evidence>
<dbReference type="EMBL" id="CP060783">
    <property type="protein sequence ID" value="QNP47408.1"/>
    <property type="molecule type" value="Genomic_DNA"/>
</dbReference>
<proteinExistence type="predicted"/>
<dbReference type="RefSeq" id="WP_187723120.1">
    <property type="nucleotide sequence ID" value="NZ_CP060783.1"/>
</dbReference>
<evidence type="ECO:0000313" key="2">
    <source>
        <dbReference type="Proteomes" id="UP000516028"/>
    </source>
</evidence>
<keyword evidence="2" id="KW-1185">Reference proteome</keyword>
<name>A0A7H0GGJ2_9BURK</name>
<dbReference type="Proteomes" id="UP000516028">
    <property type="component" value="Chromosome"/>
</dbReference>
<protein>
    <submittedName>
        <fullName evidence="1">DUF3375 domain-containing protein</fullName>
    </submittedName>
</protein>